<dbReference type="GO" id="GO:0045660">
    <property type="term" value="P:positive regulation of neutrophil differentiation"/>
    <property type="evidence" value="ECO:0007669"/>
    <property type="project" value="Ensembl"/>
</dbReference>
<feature type="compositionally biased region" description="Pro residues" evidence="1">
    <location>
        <begin position="177"/>
        <end position="187"/>
    </location>
</feature>
<proteinExistence type="predicted"/>
<reference evidence="3" key="1">
    <citation type="submission" date="2025-08" db="UniProtKB">
        <authorList>
            <consortium name="Ensembl"/>
        </authorList>
    </citation>
    <scope>IDENTIFICATION</scope>
</reference>
<name>A0A8C6GT12_MUSSI</name>
<keyword evidence="2" id="KW-0472">Membrane</keyword>
<evidence type="ECO:0000256" key="2">
    <source>
        <dbReference type="SAM" id="Phobius"/>
    </source>
</evidence>
<dbReference type="AlphaFoldDB" id="A0A8C6GT12"/>
<feature type="transmembrane region" description="Helical" evidence="2">
    <location>
        <begin position="203"/>
        <end position="226"/>
    </location>
</feature>
<evidence type="ECO:0000256" key="1">
    <source>
        <dbReference type="SAM" id="MobiDB-lite"/>
    </source>
</evidence>
<dbReference type="PANTHER" id="PTHR15384">
    <property type="entry name" value="PROTEIN EVI2B"/>
    <property type="match status" value="1"/>
</dbReference>
<keyword evidence="2" id="KW-1133">Transmembrane helix</keyword>
<dbReference type="PANTHER" id="PTHR15384:SF0">
    <property type="entry name" value="PROTEIN EVI2B"/>
    <property type="match status" value="1"/>
</dbReference>
<dbReference type="Proteomes" id="UP000694415">
    <property type="component" value="Unplaced"/>
</dbReference>
<dbReference type="GO" id="GO:0043066">
    <property type="term" value="P:negative regulation of apoptotic process"/>
    <property type="evidence" value="ECO:0007669"/>
    <property type="project" value="Ensembl"/>
</dbReference>
<dbReference type="GeneTree" id="ENSGT00390000009142"/>
<feature type="compositionally biased region" description="Polar residues" evidence="1">
    <location>
        <begin position="103"/>
        <end position="131"/>
    </location>
</feature>
<dbReference type="GO" id="GO:0051726">
    <property type="term" value="P:regulation of cell cycle"/>
    <property type="evidence" value="ECO:0007669"/>
    <property type="project" value="Ensembl"/>
</dbReference>
<dbReference type="GO" id="GO:2000035">
    <property type="term" value="P:regulation of stem cell division"/>
    <property type="evidence" value="ECO:0007669"/>
    <property type="project" value="Ensembl"/>
</dbReference>
<evidence type="ECO:0000313" key="3">
    <source>
        <dbReference type="Ensembl" id="ENSMSIP00000010570.1"/>
    </source>
</evidence>
<organism evidence="3 4">
    <name type="scientific">Mus spicilegus</name>
    <name type="common">Mound-building mouse</name>
    <dbReference type="NCBI Taxonomy" id="10103"/>
    <lineage>
        <taxon>Eukaryota</taxon>
        <taxon>Metazoa</taxon>
        <taxon>Chordata</taxon>
        <taxon>Craniata</taxon>
        <taxon>Vertebrata</taxon>
        <taxon>Euteleostomi</taxon>
        <taxon>Mammalia</taxon>
        <taxon>Eutheria</taxon>
        <taxon>Euarchontoglires</taxon>
        <taxon>Glires</taxon>
        <taxon>Rodentia</taxon>
        <taxon>Myomorpha</taxon>
        <taxon>Muroidea</taxon>
        <taxon>Muridae</taxon>
        <taxon>Murinae</taxon>
        <taxon>Mus</taxon>
        <taxon>Mus</taxon>
    </lineage>
</organism>
<feature type="region of interest" description="Disordered" evidence="1">
    <location>
        <begin position="361"/>
        <end position="444"/>
    </location>
</feature>
<feature type="region of interest" description="Disordered" evidence="1">
    <location>
        <begin position="103"/>
        <end position="197"/>
    </location>
</feature>
<dbReference type="InterPro" id="IPR033239">
    <property type="entry name" value="EVI2B"/>
</dbReference>
<dbReference type="Ensembl" id="ENSMSIT00000013392.1">
    <property type="protein sequence ID" value="ENSMSIP00000010570.1"/>
    <property type="gene ID" value="ENSMSIG00000009267.1"/>
</dbReference>
<keyword evidence="4" id="KW-1185">Reference proteome</keyword>
<accession>A0A8C6GT12</accession>
<evidence type="ECO:0000313" key="4">
    <source>
        <dbReference type="Proteomes" id="UP000694415"/>
    </source>
</evidence>
<reference evidence="3" key="2">
    <citation type="submission" date="2025-09" db="UniProtKB">
        <authorList>
            <consortium name="Ensembl"/>
        </authorList>
    </citation>
    <scope>IDENTIFICATION</scope>
</reference>
<dbReference type="GO" id="GO:0061515">
    <property type="term" value="P:myeloid cell development"/>
    <property type="evidence" value="ECO:0007669"/>
    <property type="project" value="Ensembl"/>
</dbReference>
<keyword evidence="2" id="KW-0812">Transmembrane</keyword>
<sequence>MEFKYLVFILLCQYLNNTFFSETEAITTEQQSLSTLITSSLYVTTDSQNTAGNALSQTTRFKNISSGQQASPAQITPEQATPAVYVSSRPLTYNITRQAESAVNNSFPQTSPSGFTLINQPSPSTNNSTGQPPKHLVYTSTQQPPSPAPTSSGKPEVESTHNQPTKSTPTIYLQRDTPPPPPPPLTSEPPSGKGTAHKNNHNAIAAILIGTIIISMLVAILMIILWKYLRKPVLNDQNWAGRSPFADGETPEMCMDNIRESEASTKRASVVSLMTWKPSKSTLLADDLEVKLFESSEHINDTSNLKTDNVEVQINGLSEDSADGSTVGTAVSSDDADLVLPPLLLDLDENLPNKPTMTVVSPLPNDSINPQPSPDGLNQVCEEQHSKIQEPFPPPPDSFNVPLSAGDFINNQESAREAQCQEFSTPDLHPDLTDSLPPPPTELL</sequence>
<protein>
    <submittedName>
        <fullName evidence="3">Ecotropic viral integration site 2b</fullName>
    </submittedName>
</protein>
<feature type="compositionally biased region" description="Polar residues" evidence="1">
    <location>
        <begin position="361"/>
        <end position="370"/>
    </location>
</feature>
<feature type="compositionally biased region" description="Polar residues" evidence="1">
    <location>
        <begin position="160"/>
        <end position="171"/>
    </location>
</feature>